<protein>
    <submittedName>
        <fullName evidence="2">Uncharacterized protein</fullName>
    </submittedName>
</protein>
<evidence type="ECO:0000313" key="2">
    <source>
        <dbReference type="EMBL" id="GGS18021.1"/>
    </source>
</evidence>
<feature type="compositionally biased region" description="Polar residues" evidence="1">
    <location>
        <begin position="7"/>
        <end position="27"/>
    </location>
</feature>
<feature type="region of interest" description="Disordered" evidence="1">
    <location>
        <begin position="1"/>
        <end position="34"/>
    </location>
</feature>
<reference evidence="2" key="1">
    <citation type="journal article" date="2014" name="Int. J. Syst. Evol. Microbiol.">
        <title>Complete genome sequence of Corynebacterium casei LMG S-19264T (=DSM 44701T), isolated from a smear-ripened cheese.</title>
        <authorList>
            <consortium name="US DOE Joint Genome Institute (JGI-PGF)"/>
            <person name="Walter F."/>
            <person name="Albersmeier A."/>
            <person name="Kalinowski J."/>
            <person name="Ruckert C."/>
        </authorList>
    </citation>
    <scope>NUCLEOTIDE SEQUENCE</scope>
    <source>
        <strain evidence="2">JCM 3276</strain>
    </source>
</reference>
<dbReference type="Proteomes" id="UP000660680">
    <property type="component" value="Unassembled WGS sequence"/>
</dbReference>
<organism evidence="2 3">
    <name type="scientific">Actinokineospora fastidiosa</name>
    <dbReference type="NCBI Taxonomy" id="1816"/>
    <lineage>
        <taxon>Bacteria</taxon>
        <taxon>Bacillati</taxon>
        <taxon>Actinomycetota</taxon>
        <taxon>Actinomycetes</taxon>
        <taxon>Pseudonocardiales</taxon>
        <taxon>Pseudonocardiaceae</taxon>
        <taxon>Actinokineospora</taxon>
    </lineage>
</organism>
<evidence type="ECO:0000256" key="1">
    <source>
        <dbReference type="SAM" id="MobiDB-lite"/>
    </source>
</evidence>
<comment type="caution">
    <text evidence="2">The sequence shown here is derived from an EMBL/GenBank/DDBJ whole genome shotgun (WGS) entry which is preliminary data.</text>
</comment>
<sequence>MPAGESKASSRSSAAVGTSPRTVTGQENAMLVPSTRIAPTQAAIIISLSAERNQSPGPDIYSMMPCPREWSGPRE</sequence>
<reference evidence="2" key="2">
    <citation type="submission" date="2020-09" db="EMBL/GenBank/DDBJ databases">
        <authorList>
            <person name="Sun Q."/>
            <person name="Ohkuma M."/>
        </authorList>
    </citation>
    <scope>NUCLEOTIDE SEQUENCE</scope>
    <source>
        <strain evidence="2">JCM 3276</strain>
    </source>
</reference>
<feature type="region of interest" description="Disordered" evidence="1">
    <location>
        <begin position="53"/>
        <end position="75"/>
    </location>
</feature>
<dbReference type="EMBL" id="BMRB01000001">
    <property type="protein sequence ID" value="GGS18021.1"/>
    <property type="molecule type" value="Genomic_DNA"/>
</dbReference>
<gene>
    <name evidence="2" type="ORF">GCM10010171_08170</name>
</gene>
<dbReference type="AlphaFoldDB" id="A0A918G468"/>
<keyword evidence="3" id="KW-1185">Reference proteome</keyword>
<evidence type="ECO:0000313" key="3">
    <source>
        <dbReference type="Proteomes" id="UP000660680"/>
    </source>
</evidence>
<proteinExistence type="predicted"/>
<accession>A0A918G468</accession>
<name>A0A918G468_9PSEU</name>